<gene>
    <name evidence="2" type="ORF">HK107_06070</name>
</gene>
<dbReference type="PANTHER" id="PTHR23419:SF8">
    <property type="entry name" value="FI09726P"/>
    <property type="match status" value="1"/>
</dbReference>
<dbReference type="InterPro" id="IPR011322">
    <property type="entry name" value="N-reg_PII-like_a/b"/>
</dbReference>
<dbReference type="AlphaFoldDB" id="A0A7Y3RKS2"/>
<reference evidence="2 3" key="1">
    <citation type="submission" date="2020-05" db="EMBL/GenBank/DDBJ databases">
        <title>Parvularcula mediterraneae sp. nov., isolated from polypropylene straw from shallow seawater of the seashore of Laganas in Zakynthos island, Greece.</title>
        <authorList>
            <person name="Szabo I."/>
            <person name="Al-Omari J."/>
            <person name="Rado J."/>
            <person name="Szerdahelyi G.S."/>
        </authorList>
    </citation>
    <scope>NUCLEOTIDE SEQUENCE [LARGE SCALE GENOMIC DNA]</scope>
    <source>
        <strain evidence="2 3">ZS-1/3</strain>
    </source>
</reference>
<keyword evidence="3" id="KW-1185">Reference proteome</keyword>
<dbReference type="SUPFAM" id="SSF54913">
    <property type="entry name" value="GlnB-like"/>
    <property type="match status" value="1"/>
</dbReference>
<evidence type="ECO:0000256" key="1">
    <source>
        <dbReference type="ARBA" id="ARBA00010169"/>
    </source>
</evidence>
<evidence type="ECO:0000313" key="2">
    <source>
        <dbReference type="EMBL" id="NNU15887.1"/>
    </source>
</evidence>
<dbReference type="InterPro" id="IPR015867">
    <property type="entry name" value="N-reg_PII/ATP_PRibTrfase_C"/>
</dbReference>
<dbReference type="Pfam" id="PF03091">
    <property type="entry name" value="CutA1"/>
    <property type="match status" value="1"/>
</dbReference>
<dbReference type="Gene3D" id="3.30.70.120">
    <property type="match status" value="1"/>
</dbReference>
<dbReference type="PANTHER" id="PTHR23419">
    <property type="entry name" value="DIVALENT CATION TOLERANCE CUTA-RELATED"/>
    <property type="match status" value="1"/>
</dbReference>
<evidence type="ECO:0000313" key="3">
    <source>
        <dbReference type="Proteomes" id="UP000536835"/>
    </source>
</evidence>
<comment type="caution">
    <text evidence="2">The sequence shown here is derived from an EMBL/GenBank/DDBJ whole genome shotgun (WGS) entry which is preliminary data.</text>
</comment>
<dbReference type="GO" id="GO:0010038">
    <property type="term" value="P:response to metal ion"/>
    <property type="evidence" value="ECO:0007669"/>
    <property type="project" value="InterPro"/>
</dbReference>
<proteinExistence type="inferred from homology"/>
<dbReference type="EMBL" id="JABFCX010000002">
    <property type="protein sequence ID" value="NNU15887.1"/>
    <property type="molecule type" value="Genomic_DNA"/>
</dbReference>
<dbReference type="InterPro" id="IPR004323">
    <property type="entry name" value="Ion_tolerance_CutA"/>
</dbReference>
<accession>A0A7Y3RKS2</accession>
<protein>
    <submittedName>
        <fullName evidence="2">Divalent-cation tolerance protein CutA</fullName>
    </submittedName>
</protein>
<name>A0A7Y3RKS2_9PROT</name>
<comment type="similarity">
    <text evidence="1">Belongs to the CutA family.</text>
</comment>
<dbReference type="GO" id="GO:0005507">
    <property type="term" value="F:copper ion binding"/>
    <property type="evidence" value="ECO:0007669"/>
    <property type="project" value="TreeGrafter"/>
</dbReference>
<organism evidence="2 3">
    <name type="scientific">Parvularcula mediterranea</name>
    <dbReference type="NCBI Taxonomy" id="2732508"/>
    <lineage>
        <taxon>Bacteria</taxon>
        <taxon>Pseudomonadati</taxon>
        <taxon>Pseudomonadota</taxon>
        <taxon>Alphaproteobacteria</taxon>
        <taxon>Parvularculales</taxon>
        <taxon>Parvularculaceae</taxon>
        <taxon>Parvularcula</taxon>
    </lineage>
</organism>
<dbReference type="RefSeq" id="WP_173197692.1">
    <property type="nucleotide sequence ID" value="NZ_JABFCX010000002.1"/>
</dbReference>
<dbReference type="Proteomes" id="UP000536835">
    <property type="component" value="Unassembled WGS sequence"/>
</dbReference>
<sequence>MTVIIVTTTVGSEEDAEALASALVEARLAACVQMSDIKSCYRWEELKCEREVRLELKTAPDRKDVLLDELSARHPYDEPEILVTEAAASGGYADWVKKETRPS</sequence>